<dbReference type="PANTHER" id="PTHR41521">
    <property type="match status" value="1"/>
</dbReference>
<dbReference type="SUPFAM" id="SSF54909">
    <property type="entry name" value="Dimeric alpha+beta barrel"/>
    <property type="match status" value="1"/>
</dbReference>
<dbReference type="EMBL" id="VSTH01000019">
    <property type="protein sequence ID" value="TYO67265.1"/>
    <property type="molecule type" value="Genomic_DNA"/>
</dbReference>
<proteinExistence type="predicted"/>
<dbReference type="Proteomes" id="UP000324797">
    <property type="component" value="Unassembled WGS sequence"/>
</dbReference>
<evidence type="ECO:0000313" key="2">
    <source>
        <dbReference type="EMBL" id="TYO67265.1"/>
    </source>
</evidence>
<accession>A0A5S4YV76</accession>
<feature type="domain" description="DUF1330" evidence="1">
    <location>
        <begin position="7"/>
        <end position="99"/>
    </location>
</feature>
<organism evidence="2 3">
    <name type="scientific">Bradyrhizobium hipponense</name>
    <dbReference type="NCBI Taxonomy" id="2605638"/>
    <lineage>
        <taxon>Bacteria</taxon>
        <taxon>Pseudomonadati</taxon>
        <taxon>Pseudomonadota</taxon>
        <taxon>Alphaproteobacteria</taxon>
        <taxon>Hyphomicrobiales</taxon>
        <taxon>Nitrobacteraceae</taxon>
        <taxon>Bradyrhizobium</taxon>
    </lineage>
</organism>
<dbReference type="AlphaFoldDB" id="A0A5S4YV76"/>
<evidence type="ECO:0000313" key="3">
    <source>
        <dbReference type="Proteomes" id="UP000324797"/>
    </source>
</evidence>
<dbReference type="Pfam" id="PF07045">
    <property type="entry name" value="DUF1330"/>
    <property type="match status" value="1"/>
</dbReference>
<sequence>MREAILTAYFVVQATIDDQAQYQKYREAVVPLMGKFGGKVVARGAKVDVLEGEHDTRPVVMFEFPSMEAINAFWNSPEYIPVKKLREGIATLNAWAFPGN</sequence>
<dbReference type="PANTHER" id="PTHR41521:SF4">
    <property type="entry name" value="BLR0684 PROTEIN"/>
    <property type="match status" value="1"/>
</dbReference>
<dbReference type="InterPro" id="IPR011008">
    <property type="entry name" value="Dimeric_a/b-barrel"/>
</dbReference>
<dbReference type="Gene3D" id="3.30.70.100">
    <property type="match status" value="1"/>
</dbReference>
<comment type="caution">
    <text evidence="2">The sequence shown here is derived from an EMBL/GenBank/DDBJ whole genome shotgun (WGS) entry which is preliminary data.</text>
</comment>
<dbReference type="InterPro" id="IPR010753">
    <property type="entry name" value="DUF1330"/>
</dbReference>
<name>A0A5S4YV76_9BRAD</name>
<gene>
    <name evidence="2" type="ORF">FXV83_06515</name>
</gene>
<protein>
    <submittedName>
        <fullName evidence="2">DUF1330 domain-containing protein</fullName>
    </submittedName>
</protein>
<reference evidence="2 3" key="1">
    <citation type="submission" date="2019-08" db="EMBL/GenBank/DDBJ databases">
        <title>Bradyrhizobium hipponensis sp. nov., a rhizobium isolated from a Lupinus angustifolius root nodule in Tunisia.</title>
        <authorList>
            <person name="Off K."/>
            <person name="Rejili M."/>
            <person name="Mars M."/>
            <person name="Brachmann A."/>
            <person name="Marin M."/>
        </authorList>
    </citation>
    <scope>NUCLEOTIDE SEQUENCE [LARGE SCALE GENOMIC DNA]</scope>
    <source>
        <strain evidence="3">aSej3</strain>
    </source>
</reference>
<keyword evidence="3" id="KW-1185">Reference proteome</keyword>
<evidence type="ECO:0000259" key="1">
    <source>
        <dbReference type="Pfam" id="PF07045"/>
    </source>
</evidence>